<sequence>MSQHPQSAKRMRSNTSNVDFTPQTAPALRTRPHHLTAGHGNAHDHDHLPVPGPGPGVGLYTPTVYNASFATIPSTRQDVDYASYVAPAQHNGYPAAAYPDAYDPLPHGNSYTIAYGQPPPTNYNPSHGGYYSPGLVAAAQNGPYSPVTARQSTSAGPETYSPSPIPGSSTGASYTDLQAHSTTPMPQQNLQQQYEDAYGSQPVVHSSANHVQNMAYVDPTVSAQYSHPSIEQPNDNLPAALQSPESSSEEESESDEDAQGETADEAELSAELPALPTPGPALTLNPAPKYKKTSHSEPAKPPDSKCACKKGRGKKKACTSCACSKYGRKCGKMCSCGTACGNPFQDLTAFFGPSARFPKPCDANACFATWLSNQPNIEELDVDLMVDMLLYDDSSWASIRGHTPALKDWEDRWLKAKNSKSKKLKEDRERLEFELLRGALGNCNPNDFHGYWYSFCKGQWVPMDNWEHCRECKACAPSSEWHCEQHGQCTVNRTCAGCTGTATTSYPEMAAYTVTA</sequence>
<evidence type="ECO:0000313" key="2">
    <source>
        <dbReference type="EMBL" id="KAI1878902.1"/>
    </source>
</evidence>
<feature type="region of interest" description="Disordered" evidence="1">
    <location>
        <begin position="144"/>
        <end position="186"/>
    </location>
</feature>
<dbReference type="EMBL" id="JAFIMR010000005">
    <property type="protein sequence ID" value="KAI1878902.1"/>
    <property type="molecule type" value="Genomic_DNA"/>
</dbReference>
<feature type="region of interest" description="Disordered" evidence="1">
    <location>
        <begin position="225"/>
        <end position="311"/>
    </location>
</feature>
<name>A0A9P9WTL5_9PEZI</name>
<proteinExistence type="predicted"/>
<evidence type="ECO:0000256" key="1">
    <source>
        <dbReference type="SAM" id="MobiDB-lite"/>
    </source>
</evidence>
<feature type="compositionally biased region" description="Low complexity" evidence="1">
    <location>
        <begin position="270"/>
        <end position="288"/>
    </location>
</feature>
<feature type="compositionally biased region" description="Polar residues" evidence="1">
    <location>
        <begin position="148"/>
        <end position="186"/>
    </location>
</feature>
<feature type="compositionally biased region" description="Polar residues" evidence="1">
    <location>
        <begin position="225"/>
        <end position="235"/>
    </location>
</feature>
<feature type="region of interest" description="Disordered" evidence="1">
    <location>
        <begin position="1"/>
        <end position="54"/>
    </location>
</feature>
<keyword evidence="3" id="KW-1185">Reference proteome</keyword>
<feature type="compositionally biased region" description="Basic and acidic residues" evidence="1">
    <location>
        <begin position="294"/>
        <end position="303"/>
    </location>
</feature>
<gene>
    <name evidence="2" type="ORF">JX265_003079</name>
</gene>
<evidence type="ECO:0008006" key="4">
    <source>
        <dbReference type="Google" id="ProtNLM"/>
    </source>
</evidence>
<feature type="compositionally biased region" description="Polar residues" evidence="1">
    <location>
        <begin position="13"/>
        <end position="24"/>
    </location>
</feature>
<protein>
    <recommendedName>
        <fullName evidence="4">Tesmin/TSO1-like CXC domain-containing protein</fullName>
    </recommendedName>
</protein>
<reference evidence="2" key="1">
    <citation type="submission" date="2021-03" db="EMBL/GenBank/DDBJ databases">
        <title>Revisited historic fungal species revealed as producer of novel bioactive compounds through whole genome sequencing and comparative genomics.</title>
        <authorList>
            <person name="Vignolle G.A."/>
            <person name="Hochenegger N."/>
            <person name="Mach R.L."/>
            <person name="Mach-Aigner A.R."/>
            <person name="Javad Rahimi M."/>
            <person name="Salim K.A."/>
            <person name="Chan C.M."/>
            <person name="Lim L.B.L."/>
            <person name="Cai F."/>
            <person name="Druzhinina I.S."/>
            <person name="U'Ren J.M."/>
            <person name="Derntl C."/>
        </authorList>
    </citation>
    <scope>NUCLEOTIDE SEQUENCE</scope>
    <source>
        <strain evidence="2">TUCIM 5799</strain>
    </source>
</reference>
<dbReference type="AlphaFoldDB" id="A0A9P9WTL5"/>
<evidence type="ECO:0000313" key="3">
    <source>
        <dbReference type="Proteomes" id="UP000829685"/>
    </source>
</evidence>
<comment type="caution">
    <text evidence="2">The sequence shown here is derived from an EMBL/GenBank/DDBJ whole genome shotgun (WGS) entry which is preliminary data.</text>
</comment>
<dbReference type="Proteomes" id="UP000829685">
    <property type="component" value="Unassembled WGS sequence"/>
</dbReference>
<accession>A0A9P9WTL5</accession>
<organism evidence="2 3">
    <name type="scientific">Neoarthrinium moseri</name>
    <dbReference type="NCBI Taxonomy" id="1658444"/>
    <lineage>
        <taxon>Eukaryota</taxon>
        <taxon>Fungi</taxon>
        <taxon>Dikarya</taxon>
        <taxon>Ascomycota</taxon>
        <taxon>Pezizomycotina</taxon>
        <taxon>Sordariomycetes</taxon>
        <taxon>Xylariomycetidae</taxon>
        <taxon>Amphisphaeriales</taxon>
        <taxon>Apiosporaceae</taxon>
        <taxon>Neoarthrinium</taxon>
    </lineage>
</organism>
<feature type="compositionally biased region" description="Acidic residues" evidence="1">
    <location>
        <begin position="247"/>
        <end position="268"/>
    </location>
</feature>